<dbReference type="EC" id="6.3.4.19" evidence="7"/>
<dbReference type="RefSeq" id="WP_141336991.1">
    <property type="nucleotide sequence ID" value="NZ_JBHMAX010000012.1"/>
</dbReference>
<dbReference type="NCBIfam" id="TIGR02432">
    <property type="entry name" value="lysidine_TilS_N"/>
    <property type="match status" value="1"/>
</dbReference>
<comment type="caution">
    <text evidence="10">The sequence shown here is derived from an EMBL/GenBank/DDBJ whole genome shotgun (WGS) entry which is preliminary data.</text>
</comment>
<feature type="domain" description="tRNA(Ile)-lysidine synthase substrate-binding" evidence="9">
    <location>
        <begin position="265"/>
        <end position="329"/>
    </location>
</feature>
<proteinExistence type="inferred from homology"/>
<dbReference type="PANTHER" id="PTHR43033">
    <property type="entry name" value="TRNA(ILE)-LYSIDINE SYNTHASE-RELATED"/>
    <property type="match status" value="1"/>
</dbReference>
<feature type="binding site" evidence="7">
    <location>
        <begin position="33"/>
        <end position="38"/>
    </location>
    <ligand>
        <name>ATP</name>
        <dbReference type="ChEBI" id="CHEBI:30616"/>
    </ligand>
</feature>
<keyword evidence="3 7" id="KW-0819">tRNA processing</keyword>
<dbReference type="InterPro" id="IPR012094">
    <property type="entry name" value="tRNA_Ile_lys_synt"/>
</dbReference>
<comment type="similarity">
    <text evidence="7">Belongs to the tRNA(Ile)-lysidine synthase family.</text>
</comment>
<reference evidence="10 11" key="1">
    <citation type="submission" date="2024-09" db="EMBL/GenBank/DDBJ databases">
        <authorList>
            <person name="Sun Q."/>
            <person name="Mori K."/>
        </authorList>
    </citation>
    <scope>NUCLEOTIDE SEQUENCE [LARGE SCALE GENOMIC DNA]</scope>
    <source>
        <strain evidence="10 11">JCM 12763</strain>
    </source>
</reference>
<evidence type="ECO:0000256" key="7">
    <source>
        <dbReference type="HAMAP-Rule" id="MF_01161"/>
    </source>
</evidence>
<dbReference type="GO" id="GO:0032267">
    <property type="term" value="F:tRNA(Ile)-lysidine synthase activity"/>
    <property type="evidence" value="ECO:0007669"/>
    <property type="project" value="UniProtKB-EC"/>
</dbReference>
<organism evidence="10 11">
    <name type="scientific">Ornithinimicrobium kibberense</name>
    <dbReference type="NCBI Taxonomy" id="282060"/>
    <lineage>
        <taxon>Bacteria</taxon>
        <taxon>Bacillati</taxon>
        <taxon>Actinomycetota</taxon>
        <taxon>Actinomycetes</taxon>
        <taxon>Micrococcales</taxon>
        <taxon>Ornithinimicrobiaceae</taxon>
        <taxon>Ornithinimicrobium</taxon>
    </lineage>
</organism>
<dbReference type="HAMAP" id="MF_01161">
    <property type="entry name" value="tRNA_Ile_lys_synt"/>
    <property type="match status" value="1"/>
</dbReference>
<evidence type="ECO:0000313" key="11">
    <source>
        <dbReference type="Proteomes" id="UP001589613"/>
    </source>
</evidence>
<evidence type="ECO:0000256" key="1">
    <source>
        <dbReference type="ARBA" id="ARBA00022490"/>
    </source>
</evidence>
<comment type="subcellular location">
    <subcellularLocation>
        <location evidence="7">Cytoplasm</location>
    </subcellularLocation>
</comment>
<protein>
    <recommendedName>
        <fullName evidence="7">tRNA(Ile)-lysidine synthase</fullName>
        <ecNumber evidence="7">6.3.4.19</ecNumber>
    </recommendedName>
    <alternativeName>
        <fullName evidence="7">tRNA(Ile)-2-lysyl-cytidine synthase</fullName>
    </alternativeName>
    <alternativeName>
        <fullName evidence="7">tRNA(Ile)-lysidine synthetase</fullName>
    </alternativeName>
</protein>
<feature type="domain" description="tRNA(Ile)-lysidine/2-thiocytidine synthase N-terminal" evidence="8">
    <location>
        <begin position="28"/>
        <end position="214"/>
    </location>
</feature>
<evidence type="ECO:0000256" key="5">
    <source>
        <dbReference type="ARBA" id="ARBA00022840"/>
    </source>
</evidence>
<keyword evidence="4 7" id="KW-0547">Nucleotide-binding</keyword>
<dbReference type="Gene3D" id="1.20.59.20">
    <property type="match status" value="1"/>
</dbReference>
<evidence type="ECO:0000256" key="4">
    <source>
        <dbReference type="ARBA" id="ARBA00022741"/>
    </source>
</evidence>
<evidence type="ECO:0000259" key="9">
    <source>
        <dbReference type="Pfam" id="PF09179"/>
    </source>
</evidence>
<keyword evidence="5 7" id="KW-0067">ATP-binding</keyword>
<accession>A0ABV5V180</accession>
<keyword evidence="1 7" id="KW-0963">Cytoplasm</keyword>
<evidence type="ECO:0000259" key="8">
    <source>
        <dbReference type="Pfam" id="PF01171"/>
    </source>
</evidence>
<comment type="catalytic activity">
    <reaction evidence="6 7">
        <text>cytidine(34) in tRNA(Ile2) + L-lysine + ATP = lysidine(34) in tRNA(Ile2) + AMP + diphosphate + H(+)</text>
        <dbReference type="Rhea" id="RHEA:43744"/>
        <dbReference type="Rhea" id="RHEA-COMP:10625"/>
        <dbReference type="Rhea" id="RHEA-COMP:10670"/>
        <dbReference type="ChEBI" id="CHEBI:15378"/>
        <dbReference type="ChEBI" id="CHEBI:30616"/>
        <dbReference type="ChEBI" id="CHEBI:32551"/>
        <dbReference type="ChEBI" id="CHEBI:33019"/>
        <dbReference type="ChEBI" id="CHEBI:82748"/>
        <dbReference type="ChEBI" id="CHEBI:83665"/>
        <dbReference type="ChEBI" id="CHEBI:456215"/>
        <dbReference type="EC" id="6.3.4.19"/>
    </reaction>
</comment>
<evidence type="ECO:0000256" key="2">
    <source>
        <dbReference type="ARBA" id="ARBA00022598"/>
    </source>
</evidence>
<gene>
    <name evidence="7 10" type="primary">tilS</name>
    <name evidence="10" type="ORF">ACFFN0_05705</name>
</gene>
<comment type="domain">
    <text evidence="7">The N-terminal region contains the highly conserved SGGXDS motif, predicted to be a P-loop motif involved in ATP binding.</text>
</comment>
<dbReference type="Gene3D" id="3.40.50.620">
    <property type="entry name" value="HUPs"/>
    <property type="match status" value="1"/>
</dbReference>
<keyword evidence="2 7" id="KW-0436">Ligase</keyword>
<dbReference type="InterPro" id="IPR011063">
    <property type="entry name" value="TilS/TtcA_N"/>
</dbReference>
<dbReference type="PANTHER" id="PTHR43033:SF1">
    <property type="entry name" value="TRNA(ILE)-LYSIDINE SYNTHASE-RELATED"/>
    <property type="match status" value="1"/>
</dbReference>
<sequence length="334" mass="34458">MPGPHPAVAATRVAVRRTLASLPTAGPVLVACSGGADSLALAAATAFEASRAGLTAGAAVVDHGLQDGSRRVAAEAAEACRALGLSPVEVVRVDGAATPASGPGPGPEGAARRARYAALLAAARRLGAVAVLTGHTREDQAEQVLLGLARGSGARSLAGMRPVRALGADPEVRLVRPFLGVGRAQTVQACGSLGLTPWTDPHNADPRFARVRARLAMVLLEDELGPGLVAGLARSAELLRDDADALEEVSARAYEDLGPPPWEVRAVRALPPAVRRRLWRRVALAEGSPGTDLTGEHLRAVDTLVTDWHGQGPVHLPGSVRARREGGLLHLGRP</sequence>
<dbReference type="CDD" id="cd01992">
    <property type="entry name" value="TilS_N"/>
    <property type="match status" value="1"/>
</dbReference>
<dbReference type="InterPro" id="IPR015262">
    <property type="entry name" value="tRNA_Ile_lys_synt_subst-bd"/>
</dbReference>
<keyword evidence="11" id="KW-1185">Reference proteome</keyword>
<dbReference type="SUPFAM" id="SSF52402">
    <property type="entry name" value="Adenine nucleotide alpha hydrolases-like"/>
    <property type="match status" value="1"/>
</dbReference>
<dbReference type="EMBL" id="JBHMAX010000012">
    <property type="protein sequence ID" value="MFB9731532.1"/>
    <property type="molecule type" value="Genomic_DNA"/>
</dbReference>
<name>A0ABV5V180_9MICO</name>
<dbReference type="Pfam" id="PF09179">
    <property type="entry name" value="TilS"/>
    <property type="match status" value="1"/>
</dbReference>
<dbReference type="InterPro" id="IPR012795">
    <property type="entry name" value="tRNA_Ile_lys_synt_N"/>
</dbReference>
<evidence type="ECO:0000256" key="3">
    <source>
        <dbReference type="ARBA" id="ARBA00022694"/>
    </source>
</evidence>
<evidence type="ECO:0000256" key="6">
    <source>
        <dbReference type="ARBA" id="ARBA00048539"/>
    </source>
</evidence>
<dbReference type="InterPro" id="IPR014729">
    <property type="entry name" value="Rossmann-like_a/b/a_fold"/>
</dbReference>
<dbReference type="SUPFAM" id="SSF82829">
    <property type="entry name" value="MesJ substrate recognition domain-like"/>
    <property type="match status" value="1"/>
</dbReference>
<dbReference type="Pfam" id="PF01171">
    <property type="entry name" value="ATP_bind_3"/>
    <property type="match status" value="1"/>
</dbReference>
<dbReference type="Proteomes" id="UP001589613">
    <property type="component" value="Unassembled WGS sequence"/>
</dbReference>
<comment type="function">
    <text evidence="7">Ligates lysine onto the cytidine present at position 34 of the AUA codon-specific tRNA(Ile) that contains the anticodon CAU, in an ATP-dependent manner. Cytidine is converted to lysidine, thus changing the amino acid specificity of the tRNA from methionine to isoleucine.</text>
</comment>
<evidence type="ECO:0000313" key="10">
    <source>
        <dbReference type="EMBL" id="MFB9731532.1"/>
    </source>
</evidence>